<dbReference type="OrthoDB" id="7791015at2"/>
<dbReference type="InterPro" id="IPR027279">
    <property type="entry name" value="D_amino_pept/lipop_sf"/>
</dbReference>
<dbReference type="Gene3D" id="3.40.710.10">
    <property type="entry name" value="DD-peptidase/beta-lactamase superfamily"/>
    <property type="match status" value="1"/>
</dbReference>
<organism evidence="4 5">
    <name type="scientific">Dankookia rubra</name>
    <dbReference type="NCBI Taxonomy" id="1442381"/>
    <lineage>
        <taxon>Bacteria</taxon>
        <taxon>Pseudomonadati</taxon>
        <taxon>Pseudomonadota</taxon>
        <taxon>Alphaproteobacteria</taxon>
        <taxon>Acetobacterales</taxon>
        <taxon>Roseomonadaceae</taxon>
        <taxon>Dankookia</taxon>
    </lineage>
</organism>
<dbReference type="PANTHER" id="PTHR46825:SF9">
    <property type="entry name" value="BETA-LACTAMASE-RELATED DOMAIN-CONTAINING PROTEIN"/>
    <property type="match status" value="1"/>
</dbReference>
<sequence length="512" mass="54809">MDRLEALAARLPQAYPGPGGAIAVLRAGEVLLRHAWGYANAERRIAFTPRTLFRMCSITKQFTCAAVLDACGDPAMLDPLIRARLPLLGDAAPGALHLMHNQSGLRDYWAVAMLHGAPVESAFGDTEAARVIAGTTSLHFAPGARYSYVNQNFRLLSDALQDHTGRGFAELLRTHIFDRAGMGSAFLAADTRAMPDGTEGYEGNVASGFRAAENRILWTGDAGLGASLDDMIAWERHIDATRDDPESLHGRLAQPVAFADGAPAHYGFGLGRGREHGRAILSHGGALRGWRSHRLTMPAERISVVVMFNHFGDAHGAALEALGAVLDAARPGPDTTLSPPAWLGAYLEPETGLAARIDAAAPGRLRLRFGHSAELLDLQPDGSATNGLTRLRMAADGLWMDRPQENLSSLLQPCDGEAPRDLAGRYRCGELGAELEIADAGGALYGGFSGFLGQGRMELLEPIGRDLWALPCPRALDHTPPGDWTLALRRGEDGGVTLGCWLARGLDYRRVG</sequence>
<evidence type="ECO:0000259" key="3">
    <source>
        <dbReference type="Pfam" id="PF07930"/>
    </source>
</evidence>
<dbReference type="Pfam" id="PF07930">
    <property type="entry name" value="DAP_B"/>
    <property type="match status" value="1"/>
</dbReference>
<proteinExistence type="predicted"/>
<feature type="domain" description="Beta-lactamase-related" evidence="2">
    <location>
        <begin position="6"/>
        <end position="318"/>
    </location>
</feature>
<dbReference type="InterPro" id="IPR012338">
    <property type="entry name" value="Beta-lactam/transpept-like"/>
</dbReference>
<keyword evidence="1 4" id="KW-0645">Protease</keyword>
<dbReference type="InterPro" id="IPR050491">
    <property type="entry name" value="AmpC-like"/>
</dbReference>
<dbReference type="AlphaFoldDB" id="A0A4R5QL65"/>
<dbReference type="InterPro" id="IPR001466">
    <property type="entry name" value="Beta-lactam-related"/>
</dbReference>
<evidence type="ECO:0000313" key="4">
    <source>
        <dbReference type="EMBL" id="TDH63521.1"/>
    </source>
</evidence>
<dbReference type="EC" id="3.4.11.19" evidence="4"/>
<dbReference type="EMBL" id="SMSJ01000005">
    <property type="protein sequence ID" value="TDH63521.1"/>
    <property type="molecule type" value="Genomic_DNA"/>
</dbReference>
<dbReference type="SUPFAM" id="SSF56601">
    <property type="entry name" value="beta-lactamase/transpeptidase-like"/>
    <property type="match status" value="1"/>
</dbReference>
<dbReference type="GO" id="GO:0004177">
    <property type="term" value="F:aminopeptidase activity"/>
    <property type="evidence" value="ECO:0007669"/>
    <property type="project" value="UniProtKB-KW"/>
</dbReference>
<evidence type="ECO:0000259" key="2">
    <source>
        <dbReference type="Pfam" id="PF00144"/>
    </source>
</evidence>
<dbReference type="Gene3D" id="2.40.128.50">
    <property type="match status" value="2"/>
</dbReference>
<feature type="domain" description="D-aminopeptidase" evidence="3">
    <location>
        <begin position="339"/>
        <end position="508"/>
    </location>
</feature>
<evidence type="ECO:0000256" key="1">
    <source>
        <dbReference type="ARBA" id="ARBA00022438"/>
    </source>
</evidence>
<keyword evidence="4" id="KW-0378">Hydrolase</keyword>
<comment type="caution">
    <text evidence="4">The sequence shown here is derived from an EMBL/GenBank/DDBJ whole genome shotgun (WGS) entry which is preliminary data.</text>
</comment>
<dbReference type="NCBIfam" id="NF009622">
    <property type="entry name" value="PRK13128.1"/>
    <property type="match status" value="1"/>
</dbReference>
<gene>
    <name evidence="4" type="ORF">E2C06_06745</name>
</gene>
<keyword evidence="1 4" id="KW-0031">Aminopeptidase</keyword>
<name>A0A4R5QL65_9PROT</name>
<dbReference type="InterPro" id="IPR012856">
    <property type="entry name" value="DAP_B_dom"/>
</dbReference>
<keyword evidence="5" id="KW-1185">Reference proteome</keyword>
<reference evidence="4 5" key="1">
    <citation type="journal article" date="2016" name="J. Microbiol.">
        <title>Dankookia rubra gen. nov., sp. nov., an alphaproteobacterium isolated from sediment of a shallow stream.</title>
        <authorList>
            <person name="Kim W.H."/>
            <person name="Kim D.H."/>
            <person name="Kang K."/>
            <person name="Ahn T.Y."/>
        </authorList>
    </citation>
    <scope>NUCLEOTIDE SEQUENCE [LARGE SCALE GENOMIC DNA]</scope>
    <source>
        <strain evidence="4 5">JCM30602</strain>
    </source>
</reference>
<dbReference type="Proteomes" id="UP000295096">
    <property type="component" value="Unassembled WGS sequence"/>
</dbReference>
<dbReference type="Pfam" id="PF00144">
    <property type="entry name" value="Beta-lactamase"/>
    <property type="match status" value="1"/>
</dbReference>
<accession>A0A4R5QL65</accession>
<dbReference type="PANTHER" id="PTHR46825">
    <property type="entry name" value="D-ALANYL-D-ALANINE-CARBOXYPEPTIDASE/ENDOPEPTIDASE AMPH"/>
    <property type="match status" value="1"/>
</dbReference>
<evidence type="ECO:0000313" key="5">
    <source>
        <dbReference type="Proteomes" id="UP000295096"/>
    </source>
</evidence>
<protein>
    <submittedName>
        <fullName evidence="4">D-aminopeptidase</fullName>
        <ecNumber evidence="4">3.4.11.19</ecNumber>
    </submittedName>
</protein>
<dbReference type="SUPFAM" id="SSF50886">
    <property type="entry name" value="D-aminopeptidase, middle and C-terminal domains"/>
    <property type="match status" value="2"/>
</dbReference>
<dbReference type="RefSeq" id="WP_133287818.1">
    <property type="nucleotide sequence ID" value="NZ_SMSJ01000005.1"/>
</dbReference>